<evidence type="ECO:0000313" key="2">
    <source>
        <dbReference type="Proteomes" id="UP001620645"/>
    </source>
</evidence>
<evidence type="ECO:0000313" key="1">
    <source>
        <dbReference type="EMBL" id="KAL3101908.1"/>
    </source>
</evidence>
<dbReference type="AlphaFoldDB" id="A0ABD2KGB3"/>
<name>A0ABD2KGB3_HETSC</name>
<reference evidence="1 2" key="1">
    <citation type="submission" date="2024-10" db="EMBL/GenBank/DDBJ databases">
        <authorList>
            <person name="Kim D."/>
        </authorList>
    </citation>
    <scope>NUCLEOTIDE SEQUENCE [LARGE SCALE GENOMIC DNA]</scope>
    <source>
        <strain evidence="1">Taebaek</strain>
    </source>
</reference>
<dbReference type="EMBL" id="JBICCN010000026">
    <property type="protein sequence ID" value="KAL3101908.1"/>
    <property type="molecule type" value="Genomic_DNA"/>
</dbReference>
<organism evidence="1 2">
    <name type="scientific">Heterodera schachtii</name>
    <name type="common">Sugarbeet cyst nematode worm</name>
    <name type="synonym">Tylenchus schachtii</name>
    <dbReference type="NCBI Taxonomy" id="97005"/>
    <lineage>
        <taxon>Eukaryota</taxon>
        <taxon>Metazoa</taxon>
        <taxon>Ecdysozoa</taxon>
        <taxon>Nematoda</taxon>
        <taxon>Chromadorea</taxon>
        <taxon>Rhabditida</taxon>
        <taxon>Tylenchina</taxon>
        <taxon>Tylenchomorpha</taxon>
        <taxon>Tylenchoidea</taxon>
        <taxon>Heteroderidae</taxon>
        <taxon>Heteroderinae</taxon>
        <taxon>Heterodera</taxon>
    </lineage>
</organism>
<comment type="caution">
    <text evidence="1">The sequence shown here is derived from an EMBL/GenBank/DDBJ whole genome shotgun (WGS) entry which is preliminary data.</text>
</comment>
<dbReference type="InterPro" id="IPR002110">
    <property type="entry name" value="Ankyrin_rpt"/>
</dbReference>
<dbReference type="SUPFAM" id="SSF48403">
    <property type="entry name" value="Ankyrin repeat"/>
    <property type="match status" value="1"/>
</dbReference>
<dbReference type="InterPro" id="IPR036770">
    <property type="entry name" value="Ankyrin_rpt-contain_sf"/>
</dbReference>
<dbReference type="Pfam" id="PF00023">
    <property type="entry name" value="Ank"/>
    <property type="match status" value="1"/>
</dbReference>
<dbReference type="Proteomes" id="UP001620645">
    <property type="component" value="Unassembled WGS sequence"/>
</dbReference>
<gene>
    <name evidence="1" type="ORF">niasHS_003317</name>
</gene>
<accession>A0ABD2KGB3</accession>
<protein>
    <submittedName>
        <fullName evidence="1">Uncharacterized protein</fullName>
    </submittedName>
</protein>
<dbReference type="Gene3D" id="1.25.40.20">
    <property type="entry name" value="Ankyrin repeat-containing domain"/>
    <property type="match status" value="1"/>
</dbReference>
<keyword evidence="2" id="KW-1185">Reference proteome</keyword>
<sequence>MYPLHQAIFQNDVQQIEQFCSAAEQSNAKDHHGNTPLHIACMMEHKGRGALLLFNLSNNALFSVSDDASQFSIWPPDKQTPISARTKRSCFLEIPPDQKTDFSNALLFGFRMTDLRFTLTSEPTKASAFLK</sequence>
<proteinExistence type="predicted"/>